<dbReference type="CDD" id="cd04458">
    <property type="entry name" value="CSP_CDS"/>
    <property type="match status" value="1"/>
</dbReference>
<dbReference type="InterPro" id="IPR019844">
    <property type="entry name" value="CSD_CS"/>
</dbReference>
<dbReference type="InterPro" id="IPR011129">
    <property type="entry name" value="CSD"/>
</dbReference>
<dbReference type="PROSITE" id="PS51938">
    <property type="entry name" value="SUZ_C"/>
    <property type="match status" value="1"/>
</dbReference>
<dbReference type="AlphaFoldDB" id="A0A8D8VI25"/>
<keyword evidence="6" id="KW-0175">Coiled coil</keyword>
<dbReference type="PANTHER" id="PTHR12913">
    <property type="entry name" value="UNR PROTEIN N-RAS UPSTREAM GENE PROTEIN"/>
    <property type="match status" value="1"/>
</dbReference>
<feature type="compositionally biased region" description="Acidic residues" evidence="7">
    <location>
        <begin position="242"/>
        <end position="253"/>
    </location>
</feature>
<dbReference type="PANTHER" id="PTHR12913:SF1">
    <property type="entry name" value="COLD SHOCK DOMAIN-CONTAINING PROTEIN E1"/>
    <property type="match status" value="1"/>
</dbReference>
<evidence type="ECO:0000256" key="4">
    <source>
        <dbReference type="ARBA" id="ARBA00022884"/>
    </source>
</evidence>
<feature type="region of interest" description="Disordered" evidence="7">
    <location>
        <begin position="399"/>
        <end position="513"/>
    </location>
</feature>
<evidence type="ECO:0000256" key="1">
    <source>
        <dbReference type="ARBA" id="ARBA00004496"/>
    </source>
</evidence>
<dbReference type="Pfam" id="PF12901">
    <property type="entry name" value="SUZ-C"/>
    <property type="match status" value="1"/>
</dbReference>
<feature type="domain" description="SUZ-C" evidence="9">
    <location>
        <begin position="782"/>
        <end position="822"/>
    </location>
</feature>
<dbReference type="PROSITE" id="PS51857">
    <property type="entry name" value="CSD_2"/>
    <property type="match status" value="2"/>
</dbReference>
<dbReference type="Pfam" id="PF23456">
    <property type="entry name" value="CSDE1"/>
    <property type="match status" value="1"/>
</dbReference>
<feature type="region of interest" description="Disordered" evidence="7">
    <location>
        <begin position="1"/>
        <end position="43"/>
    </location>
</feature>
<dbReference type="GO" id="GO:0003723">
    <property type="term" value="F:RNA binding"/>
    <property type="evidence" value="ECO:0007669"/>
    <property type="project" value="UniProtKB-KW"/>
</dbReference>
<feature type="compositionally biased region" description="Polar residues" evidence="7">
    <location>
        <begin position="223"/>
        <end position="241"/>
    </location>
</feature>
<feature type="compositionally biased region" description="Acidic residues" evidence="7">
    <location>
        <begin position="400"/>
        <end position="418"/>
    </location>
</feature>
<sequence>MMSSEEESDGFGLYNDKLSKKAKRSRQRVDAGEPRNSYSSIPNFSSRPNFINSGIYGAFFSQNQQHFGFFGQGFGPNKMLNELLGRQVKTGSEANISADNMMTIDPNSAEANNYEAQVLRRGLDEDISPPPGDMAAHHMLRDILQGRKKELLALEQEFRAVNTNGTRSNSPDNNNCINNNNNNTELKNTNITNGIDNSDSEKHNNNMMNGDSEINENQDDGDNVSNPEESQNEVSDKINNSMDEENLNDGDASDSEHSVHSNSSDIKKELDDPDLKDSNSNDKSDQVELKRARVENIVSTMRSSPSLPTQVNGCKKRKLYHPQQHDNSLTERYASLMNNNISPNLNMLLEEDEDEDLGPEEIRQKVVEKNALKNQLRSMQEQLAAMQQKYVRLCTKMETETEPTEPQEVEEVTSDVEQDNNNVPVKPELSTPSTTPVKETPSTPNSTPVSQPVMSPAISKMISAKLHHQQQQQQQQQQQYNNMTGQQMSSSPPSNSYVNRNNVMNGGSPGANGNTACTNNGTIMSFQTSASAANGNTAGAAAASNGNGAGFGVLAQGFIAALKDGFGFIETDKHDREVFFHFSNFDGEVNALELGLEVEYTLGSRNSTGGSCLSAENVRPLPKGTISHQATVHSDAPVYEGIVMRPLRSVNPDQAQYSGLVKEGTPDDEGKEYEFGILSLVHKRDLLQIGDPVQFQVDSLNRAANLVAVRQKFKSTVNAIKGLFGFLNYELEEGKKLFFHTSEVKDGTSLGPGDQVEFVLVTNHRTGKSSACNVVKINENQVRPERLISRLRTTSLEDNGPKMTVTRQPRGPDGSRGFGPALRAKHTPGVL</sequence>
<feature type="compositionally biased region" description="Polar residues" evidence="7">
    <location>
        <begin position="162"/>
        <end position="172"/>
    </location>
</feature>
<dbReference type="InterPro" id="IPR012340">
    <property type="entry name" value="NA-bd_OB-fold"/>
</dbReference>
<name>A0A8D8VI25_9HEMI</name>
<evidence type="ECO:0000259" key="8">
    <source>
        <dbReference type="PROSITE" id="PS51857"/>
    </source>
</evidence>
<feature type="domain" description="CSD" evidence="8">
    <location>
        <begin position="554"/>
        <end position="620"/>
    </location>
</feature>
<accession>A0A8D8VI25</accession>
<feature type="region of interest" description="Disordered" evidence="7">
    <location>
        <begin position="792"/>
        <end position="831"/>
    </location>
</feature>
<feature type="compositionally biased region" description="Low complexity" evidence="7">
    <location>
        <begin position="173"/>
        <end position="193"/>
    </location>
</feature>
<protein>
    <submittedName>
        <fullName evidence="10">Cold shock domain-containing protein E1</fullName>
    </submittedName>
</protein>
<dbReference type="Pfam" id="PF00313">
    <property type="entry name" value="CSD"/>
    <property type="match status" value="2"/>
</dbReference>
<evidence type="ECO:0000256" key="2">
    <source>
        <dbReference type="ARBA" id="ARBA00022490"/>
    </source>
</evidence>
<dbReference type="EMBL" id="HBUF01367238">
    <property type="protein sequence ID" value="CAG6724223.1"/>
    <property type="molecule type" value="Transcribed_RNA"/>
</dbReference>
<evidence type="ECO:0000313" key="10">
    <source>
        <dbReference type="EMBL" id="CAG6724224.1"/>
    </source>
</evidence>
<evidence type="ECO:0000256" key="5">
    <source>
        <dbReference type="ARBA" id="ARBA00044751"/>
    </source>
</evidence>
<dbReference type="SUPFAM" id="SSF50249">
    <property type="entry name" value="Nucleic acid-binding proteins"/>
    <property type="match status" value="2"/>
</dbReference>
<dbReference type="SMART" id="SM00357">
    <property type="entry name" value="CSP"/>
    <property type="match status" value="2"/>
</dbReference>
<feature type="compositionally biased region" description="Polar residues" evidence="7">
    <location>
        <begin position="480"/>
        <end position="505"/>
    </location>
</feature>
<comment type="similarity">
    <text evidence="5">Belongs to the UNR family.</text>
</comment>
<keyword evidence="3" id="KW-0677">Repeat</keyword>
<dbReference type="PROSITE" id="PS00352">
    <property type="entry name" value="CSD_1"/>
    <property type="match status" value="1"/>
</dbReference>
<dbReference type="InterPro" id="IPR002059">
    <property type="entry name" value="CSP_DNA-bd"/>
</dbReference>
<evidence type="ECO:0000256" key="6">
    <source>
        <dbReference type="SAM" id="Coils"/>
    </source>
</evidence>
<evidence type="ECO:0000259" key="9">
    <source>
        <dbReference type="PROSITE" id="PS51938"/>
    </source>
</evidence>
<evidence type="ECO:0000256" key="7">
    <source>
        <dbReference type="SAM" id="MobiDB-lite"/>
    </source>
</evidence>
<keyword evidence="4" id="KW-0694">RNA-binding</keyword>
<feature type="compositionally biased region" description="Low complexity" evidence="7">
    <location>
        <begin position="469"/>
        <end position="479"/>
    </location>
</feature>
<feature type="domain" description="CSD" evidence="8">
    <location>
        <begin position="712"/>
        <end position="776"/>
    </location>
</feature>
<feature type="region of interest" description="Disordered" evidence="7">
    <location>
        <begin position="162"/>
        <end position="288"/>
    </location>
</feature>
<evidence type="ECO:0000256" key="3">
    <source>
        <dbReference type="ARBA" id="ARBA00022737"/>
    </source>
</evidence>
<dbReference type="InterPro" id="IPR024642">
    <property type="entry name" value="SUZ-C"/>
</dbReference>
<comment type="subcellular location">
    <subcellularLocation>
        <location evidence="1">Cytoplasm</location>
    </subcellularLocation>
</comment>
<keyword evidence="2" id="KW-0963">Cytoplasm</keyword>
<proteinExistence type="inferred from homology"/>
<dbReference type="InterPro" id="IPR056400">
    <property type="entry name" value="CSDE1"/>
</dbReference>
<feature type="compositionally biased region" description="Basic and acidic residues" evidence="7">
    <location>
        <begin position="254"/>
        <end position="288"/>
    </location>
</feature>
<dbReference type="EMBL" id="HBUF01367239">
    <property type="protein sequence ID" value="CAG6724224.1"/>
    <property type="molecule type" value="Transcribed_RNA"/>
</dbReference>
<feature type="compositionally biased region" description="Polar residues" evidence="7">
    <location>
        <begin position="430"/>
        <end position="453"/>
    </location>
</feature>
<organism evidence="10">
    <name type="scientific">Cacopsylla melanoneura</name>
    <dbReference type="NCBI Taxonomy" id="428564"/>
    <lineage>
        <taxon>Eukaryota</taxon>
        <taxon>Metazoa</taxon>
        <taxon>Ecdysozoa</taxon>
        <taxon>Arthropoda</taxon>
        <taxon>Hexapoda</taxon>
        <taxon>Insecta</taxon>
        <taxon>Pterygota</taxon>
        <taxon>Neoptera</taxon>
        <taxon>Paraneoptera</taxon>
        <taxon>Hemiptera</taxon>
        <taxon>Sternorrhyncha</taxon>
        <taxon>Psylloidea</taxon>
        <taxon>Psyllidae</taxon>
        <taxon>Psyllinae</taxon>
        <taxon>Cacopsylla</taxon>
    </lineage>
</organism>
<reference evidence="10" key="1">
    <citation type="submission" date="2021-05" db="EMBL/GenBank/DDBJ databases">
        <authorList>
            <person name="Alioto T."/>
            <person name="Alioto T."/>
            <person name="Gomez Garrido J."/>
        </authorList>
    </citation>
    <scope>NUCLEOTIDE SEQUENCE</scope>
</reference>
<feature type="compositionally biased region" description="Acidic residues" evidence="7">
    <location>
        <begin position="213"/>
        <end position="222"/>
    </location>
</feature>
<feature type="coiled-coil region" evidence="6">
    <location>
        <begin position="362"/>
        <end position="396"/>
    </location>
</feature>
<dbReference type="GO" id="GO:0005737">
    <property type="term" value="C:cytoplasm"/>
    <property type="evidence" value="ECO:0007669"/>
    <property type="project" value="UniProtKB-SubCell"/>
</dbReference>
<dbReference type="EMBL" id="HBUF01367237">
    <property type="protein sequence ID" value="CAG6724222.1"/>
    <property type="molecule type" value="Transcribed_RNA"/>
</dbReference>
<dbReference type="Gene3D" id="2.40.50.140">
    <property type="entry name" value="Nucleic acid-binding proteins"/>
    <property type="match status" value="2"/>
</dbReference>